<dbReference type="InterPro" id="IPR001128">
    <property type="entry name" value="Cyt_P450"/>
</dbReference>
<dbReference type="Pfam" id="PF00067">
    <property type="entry name" value="p450"/>
    <property type="match status" value="1"/>
</dbReference>
<feature type="binding site" description="axial binding residue" evidence="13">
    <location>
        <position position="503"/>
    </location>
    <ligand>
        <name>heme</name>
        <dbReference type="ChEBI" id="CHEBI:30413"/>
    </ligand>
    <ligandPart>
        <name>Fe</name>
        <dbReference type="ChEBI" id="CHEBI:18248"/>
    </ligandPart>
</feature>
<keyword evidence="16" id="KW-1185">Reference proteome</keyword>
<dbReference type="GO" id="GO:0005737">
    <property type="term" value="C:cytoplasm"/>
    <property type="evidence" value="ECO:0000318"/>
    <property type="project" value="GO_Central"/>
</dbReference>
<dbReference type="GO" id="GO:0008392">
    <property type="term" value="F:arachidonate epoxygenase activity"/>
    <property type="evidence" value="ECO:0000318"/>
    <property type="project" value="GO_Central"/>
</dbReference>
<keyword evidence="8" id="KW-0492">Microsome</keyword>
<feature type="chain" id="PRO_5026195314" description="Cytochrome P450 family 2 subfamily B member 6" evidence="14">
    <location>
        <begin position="20"/>
        <end position="558"/>
    </location>
</feature>
<keyword evidence="10 13" id="KW-0408">Iron</keyword>
<reference evidence="15" key="2">
    <citation type="submission" date="2025-08" db="UniProtKB">
        <authorList>
            <consortium name="Ensembl"/>
        </authorList>
    </citation>
    <scope>IDENTIFICATION</scope>
    <source>
        <strain evidence="15">Glennie</strain>
    </source>
</reference>
<evidence type="ECO:0000256" key="4">
    <source>
        <dbReference type="ARBA" id="ARBA00010617"/>
    </source>
</evidence>
<keyword evidence="7" id="KW-0256">Endoplasmic reticulum</keyword>
<keyword evidence="14" id="KW-0732">Signal</keyword>
<keyword evidence="11" id="KW-0503">Monooxygenase</keyword>
<dbReference type="Bgee" id="ENSOANG00000048202">
    <property type="expression patterns" value="Expressed in heart and 7 other cell types or tissues"/>
</dbReference>
<reference evidence="15" key="3">
    <citation type="submission" date="2025-09" db="UniProtKB">
        <authorList>
            <consortium name="Ensembl"/>
        </authorList>
    </citation>
    <scope>IDENTIFICATION</scope>
    <source>
        <strain evidence="15">Glennie</strain>
    </source>
</reference>
<comment type="cofactor">
    <cofactor evidence="1 13">
        <name>heme</name>
        <dbReference type="ChEBI" id="CHEBI:30413"/>
    </cofactor>
</comment>
<evidence type="ECO:0000256" key="12">
    <source>
        <dbReference type="ARBA" id="ARBA00023136"/>
    </source>
</evidence>
<evidence type="ECO:0000313" key="15">
    <source>
        <dbReference type="Ensembl" id="ENSOANP00000038558.1"/>
    </source>
</evidence>
<dbReference type="Ensembl" id="ENSOANT00000065762.1">
    <property type="protein sequence ID" value="ENSOANP00000038558.1"/>
    <property type="gene ID" value="ENSOANG00000048202.1"/>
</dbReference>
<evidence type="ECO:0000256" key="13">
    <source>
        <dbReference type="PIRSR" id="PIRSR602401-1"/>
    </source>
</evidence>
<dbReference type="InterPro" id="IPR050182">
    <property type="entry name" value="Cytochrome_P450_fam2"/>
</dbReference>
<protein>
    <recommendedName>
        <fullName evidence="17">Cytochrome P450 family 2 subfamily B member 6</fullName>
    </recommendedName>
</protein>
<dbReference type="OMA" id="FHDNFRI"/>
<dbReference type="PANTHER" id="PTHR24300">
    <property type="entry name" value="CYTOCHROME P450 508A4-RELATED"/>
    <property type="match status" value="1"/>
</dbReference>
<dbReference type="GeneTree" id="ENSGT00940000164086"/>
<dbReference type="InParanoid" id="A0A6I8NCU0"/>
<dbReference type="GO" id="GO:0019373">
    <property type="term" value="P:epoxygenase P450 pathway"/>
    <property type="evidence" value="ECO:0000318"/>
    <property type="project" value="GO_Central"/>
</dbReference>
<accession>A0A6I8NCU0</accession>
<comment type="similarity">
    <text evidence="4">Belongs to the cytochrome P450 family.</text>
</comment>
<organism evidence="15 16">
    <name type="scientific">Ornithorhynchus anatinus</name>
    <name type="common">Duckbill platypus</name>
    <dbReference type="NCBI Taxonomy" id="9258"/>
    <lineage>
        <taxon>Eukaryota</taxon>
        <taxon>Metazoa</taxon>
        <taxon>Chordata</taxon>
        <taxon>Craniata</taxon>
        <taxon>Vertebrata</taxon>
        <taxon>Euteleostomi</taxon>
        <taxon>Mammalia</taxon>
        <taxon>Monotremata</taxon>
        <taxon>Ornithorhynchidae</taxon>
        <taxon>Ornithorhynchus</taxon>
    </lineage>
</organism>
<evidence type="ECO:0000256" key="1">
    <source>
        <dbReference type="ARBA" id="ARBA00001971"/>
    </source>
</evidence>
<dbReference type="GO" id="GO:0019825">
    <property type="term" value="F:oxygen binding"/>
    <property type="evidence" value="ECO:0007669"/>
    <property type="project" value="InterPro"/>
</dbReference>
<dbReference type="PANTHER" id="PTHR24300:SF84">
    <property type="entry name" value="CYTOCHROME P450, FAMILY 2, SUBFAMILY T, POLYPEPTIDE 4"/>
    <property type="match status" value="1"/>
</dbReference>
<dbReference type="Gene3D" id="1.10.630.10">
    <property type="entry name" value="Cytochrome P450"/>
    <property type="match status" value="1"/>
</dbReference>
<sequence length="558" mass="62910">MEPAAVLLLLLLVALLGWGLRGRGGPDGLPPGPLPLPLLGNLLQLDPTRLYQSLIKVRREGVGEGGPQAWLCLTVAATVSVERLLCARRCTKRWGASKQMGGGGGLPVLILIFQRRELRPRESELSSRYGPVFTVYLGTRPCVVLNGYEAVRDALVLQGDRFSGRGDLPVFHRFTRGNGIAFSNGEKWRVLRSFALTSLKNFGVGRRSIEARIQEEARYLGRELAKTDGAPFDPLNLICNAVSNVICAVVFGQRYGYDDGDFLTLLGLFNDNFRLMSSRCGELYNIFPDLMRLLPGPHQRIFSNFEKLRVFISERIRWHQETRRPGQPRDFIDCFLDQMDKEKQDPLTHFHRETLVMTTHNLFFGGTETTSTTLRSSLLLLLKYPDVAERVYAEIDEVMGRTGAPRLDHRDRMPYTHAVLHEAQRFVSVLPTGLPRALTRHTRFRGYFLPKGTNVIPLLVSVHRDPTQFKDPETFNPGNFLDEKGAFRNSDAFMPFAPGKRICLGAGLARMEIFLFFTSILQRFRLCPLVPPEAIDVTPQYTGLGNVPPPYKLRMVAR</sequence>
<dbReference type="GO" id="GO:0005789">
    <property type="term" value="C:endoplasmic reticulum membrane"/>
    <property type="evidence" value="ECO:0007669"/>
    <property type="project" value="UniProtKB-SubCell"/>
</dbReference>
<name>A0A6I8NCU0_ORNAN</name>
<dbReference type="Proteomes" id="UP000002279">
    <property type="component" value="Chromosome 5"/>
</dbReference>
<dbReference type="InterPro" id="IPR020469">
    <property type="entry name" value="Cyt_P450_CYP2_fam"/>
</dbReference>
<evidence type="ECO:0000256" key="3">
    <source>
        <dbReference type="ARBA" id="ARBA00004406"/>
    </source>
</evidence>
<evidence type="ECO:0000256" key="7">
    <source>
        <dbReference type="ARBA" id="ARBA00022824"/>
    </source>
</evidence>
<dbReference type="GO" id="GO:0020037">
    <property type="term" value="F:heme binding"/>
    <property type="evidence" value="ECO:0000318"/>
    <property type="project" value="GO_Central"/>
</dbReference>
<keyword evidence="5 13" id="KW-0349">Heme</keyword>
<proteinExistence type="inferred from homology"/>
<comment type="subcellular location">
    <subcellularLocation>
        <location evidence="3">Endoplasmic reticulum membrane</location>
        <topology evidence="3">Peripheral membrane protein</topology>
    </subcellularLocation>
    <subcellularLocation>
        <location evidence="2">Microsome membrane</location>
        <topology evidence="2">Peripheral membrane protein</topology>
    </subcellularLocation>
</comment>
<reference evidence="15 16" key="1">
    <citation type="journal article" date="2008" name="Nature">
        <title>Genome analysis of the platypus reveals unique signatures of evolution.</title>
        <authorList>
            <person name="Warren W.C."/>
            <person name="Hillier L.W."/>
            <person name="Marshall Graves J.A."/>
            <person name="Birney E."/>
            <person name="Ponting C.P."/>
            <person name="Grutzner F."/>
            <person name="Belov K."/>
            <person name="Miller W."/>
            <person name="Clarke L."/>
            <person name="Chinwalla A.T."/>
            <person name="Yang S.P."/>
            <person name="Heger A."/>
            <person name="Locke D.P."/>
            <person name="Miethke P."/>
            <person name="Waters P.D."/>
            <person name="Veyrunes F."/>
            <person name="Fulton L."/>
            <person name="Fulton B."/>
            <person name="Graves T."/>
            <person name="Wallis J."/>
            <person name="Puente X.S."/>
            <person name="Lopez-Otin C."/>
            <person name="Ordonez G.R."/>
            <person name="Eichler E.E."/>
            <person name="Chen L."/>
            <person name="Cheng Z."/>
            <person name="Deakin J.E."/>
            <person name="Alsop A."/>
            <person name="Thompson K."/>
            <person name="Kirby P."/>
            <person name="Papenfuss A.T."/>
            <person name="Wakefield M.J."/>
            <person name="Olender T."/>
            <person name="Lancet D."/>
            <person name="Huttley G.A."/>
            <person name="Smit A.F."/>
            <person name="Pask A."/>
            <person name="Temple-Smith P."/>
            <person name="Batzer M.A."/>
            <person name="Walker J.A."/>
            <person name="Konkel M.K."/>
            <person name="Harris R.S."/>
            <person name="Whittington C.M."/>
            <person name="Wong E.S."/>
            <person name="Gemmell N.J."/>
            <person name="Buschiazzo E."/>
            <person name="Vargas Jentzsch I.M."/>
            <person name="Merkel A."/>
            <person name="Schmitz J."/>
            <person name="Zemann A."/>
            <person name="Churakov G."/>
            <person name="Kriegs J.O."/>
            <person name="Brosius J."/>
            <person name="Murchison E.P."/>
            <person name="Sachidanandam R."/>
            <person name="Smith C."/>
            <person name="Hannon G.J."/>
            <person name="Tsend-Ayush E."/>
            <person name="McMillan D."/>
            <person name="Attenborough R."/>
            <person name="Rens W."/>
            <person name="Ferguson-Smith M."/>
            <person name="Lefevre C.M."/>
            <person name="Sharp J.A."/>
            <person name="Nicholas K.R."/>
            <person name="Ray D.A."/>
            <person name="Kube M."/>
            <person name="Reinhardt R."/>
            <person name="Pringle T.H."/>
            <person name="Taylor J."/>
            <person name="Jones R.C."/>
            <person name="Nixon B."/>
            <person name="Dacheux J.L."/>
            <person name="Niwa H."/>
            <person name="Sekita Y."/>
            <person name="Huang X."/>
            <person name="Stark A."/>
            <person name="Kheradpour P."/>
            <person name="Kellis M."/>
            <person name="Flicek P."/>
            <person name="Chen Y."/>
            <person name="Webber C."/>
            <person name="Hardison R."/>
            <person name="Nelson J."/>
            <person name="Hallsworth-Pepin K."/>
            <person name="Delehaunty K."/>
            <person name="Markovic C."/>
            <person name="Minx P."/>
            <person name="Feng Y."/>
            <person name="Kremitzki C."/>
            <person name="Mitreva M."/>
            <person name="Glasscock J."/>
            <person name="Wylie T."/>
            <person name="Wohldmann P."/>
            <person name="Thiru P."/>
            <person name="Nhan M.N."/>
            <person name="Pohl C.S."/>
            <person name="Smith S.M."/>
            <person name="Hou S."/>
            <person name="Nefedov M."/>
            <person name="de Jong P.J."/>
            <person name="Renfree M.B."/>
            <person name="Mardis E.R."/>
            <person name="Wilson R.K."/>
        </authorList>
    </citation>
    <scope>NUCLEOTIDE SEQUENCE [LARGE SCALE GENOMIC DNA]</scope>
    <source>
        <strain evidence="15 16">Glennie</strain>
    </source>
</reference>
<dbReference type="InterPro" id="IPR036396">
    <property type="entry name" value="Cyt_P450_sf"/>
</dbReference>
<gene>
    <name evidence="15" type="primary">LOC114812084</name>
</gene>
<dbReference type="GO" id="GO:0006805">
    <property type="term" value="P:xenobiotic metabolic process"/>
    <property type="evidence" value="ECO:0000318"/>
    <property type="project" value="GO_Central"/>
</dbReference>
<feature type="signal peptide" evidence="14">
    <location>
        <begin position="1"/>
        <end position="19"/>
    </location>
</feature>
<dbReference type="SUPFAM" id="SSF48264">
    <property type="entry name" value="Cytochrome P450"/>
    <property type="match status" value="1"/>
</dbReference>
<keyword evidence="6 13" id="KW-0479">Metal-binding</keyword>
<dbReference type="AlphaFoldDB" id="A0A6I8NCU0"/>
<evidence type="ECO:0000256" key="10">
    <source>
        <dbReference type="ARBA" id="ARBA00023004"/>
    </source>
</evidence>
<evidence type="ECO:0000256" key="8">
    <source>
        <dbReference type="ARBA" id="ARBA00022848"/>
    </source>
</evidence>
<evidence type="ECO:0000313" key="16">
    <source>
        <dbReference type="Proteomes" id="UP000002279"/>
    </source>
</evidence>
<keyword evidence="12" id="KW-0472">Membrane</keyword>
<evidence type="ECO:0000256" key="5">
    <source>
        <dbReference type="ARBA" id="ARBA00022617"/>
    </source>
</evidence>
<dbReference type="InterPro" id="IPR002401">
    <property type="entry name" value="Cyt_P450_E_grp-I"/>
</dbReference>
<evidence type="ECO:0008006" key="17">
    <source>
        <dbReference type="Google" id="ProtNLM"/>
    </source>
</evidence>
<dbReference type="GO" id="GO:0005506">
    <property type="term" value="F:iron ion binding"/>
    <property type="evidence" value="ECO:0007669"/>
    <property type="project" value="InterPro"/>
</dbReference>
<dbReference type="PRINTS" id="PR01957">
    <property type="entry name" value="EP450ICYP2F"/>
</dbReference>
<dbReference type="GO" id="GO:0016712">
    <property type="term" value="F:oxidoreductase activity, acting on paired donors, with incorporation or reduction of molecular oxygen, reduced flavin or flavoprotein as one donor, and incorporation of one atom of oxygen"/>
    <property type="evidence" value="ECO:0000318"/>
    <property type="project" value="GO_Central"/>
</dbReference>
<dbReference type="FunFam" id="1.10.630.10:FF:000238">
    <property type="entry name" value="Cytochrome P450 2A6"/>
    <property type="match status" value="1"/>
</dbReference>
<evidence type="ECO:0000256" key="2">
    <source>
        <dbReference type="ARBA" id="ARBA00004174"/>
    </source>
</evidence>
<evidence type="ECO:0000256" key="14">
    <source>
        <dbReference type="SAM" id="SignalP"/>
    </source>
</evidence>
<evidence type="ECO:0000256" key="9">
    <source>
        <dbReference type="ARBA" id="ARBA00023002"/>
    </source>
</evidence>
<keyword evidence="9" id="KW-0560">Oxidoreductase</keyword>
<evidence type="ECO:0000256" key="11">
    <source>
        <dbReference type="ARBA" id="ARBA00023033"/>
    </source>
</evidence>
<dbReference type="PRINTS" id="PR00463">
    <property type="entry name" value="EP450I"/>
</dbReference>
<dbReference type="PRINTS" id="PR00385">
    <property type="entry name" value="P450"/>
</dbReference>
<evidence type="ECO:0000256" key="6">
    <source>
        <dbReference type="ARBA" id="ARBA00022723"/>
    </source>
</evidence>